<feature type="domain" description="Transposase IS116/IS110/IS902 C-terminal" evidence="2">
    <location>
        <begin position="280"/>
        <end position="364"/>
    </location>
</feature>
<dbReference type="InterPro" id="IPR003346">
    <property type="entry name" value="Transposase_20"/>
</dbReference>
<accession>A0A0F9BGD7</accession>
<feature type="non-terminal residue" evidence="3">
    <location>
        <position position="385"/>
    </location>
</feature>
<evidence type="ECO:0000259" key="1">
    <source>
        <dbReference type="Pfam" id="PF01548"/>
    </source>
</evidence>
<dbReference type="GO" id="GO:0003677">
    <property type="term" value="F:DNA binding"/>
    <property type="evidence" value="ECO:0007669"/>
    <property type="project" value="InterPro"/>
</dbReference>
<dbReference type="InterPro" id="IPR047650">
    <property type="entry name" value="Transpos_IS110"/>
</dbReference>
<organism evidence="3">
    <name type="scientific">marine sediment metagenome</name>
    <dbReference type="NCBI Taxonomy" id="412755"/>
    <lineage>
        <taxon>unclassified sequences</taxon>
        <taxon>metagenomes</taxon>
        <taxon>ecological metagenomes</taxon>
    </lineage>
</organism>
<reference evidence="3" key="1">
    <citation type="journal article" date="2015" name="Nature">
        <title>Complex archaea that bridge the gap between prokaryotes and eukaryotes.</title>
        <authorList>
            <person name="Spang A."/>
            <person name="Saw J.H."/>
            <person name="Jorgensen S.L."/>
            <person name="Zaremba-Niedzwiedzka K."/>
            <person name="Martijn J."/>
            <person name="Lind A.E."/>
            <person name="van Eijk R."/>
            <person name="Schleper C."/>
            <person name="Guy L."/>
            <person name="Ettema T.J."/>
        </authorList>
    </citation>
    <scope>NUCLEOTIDE SEQUENCE</scope>
</reference>
<evidence type="ECO:0000313" key="3">
    <source>
        <dbReference type="EMBL" id="KKK83486.1"/>
    </source>
</evidence>
<dbReference type="CDD" id="cd09897">
    <property type="entry name" value="H3TH_FEN1-XPG-like"/>
    <property type="match status" value="1"/>
</dbReference>
<dbReference type="Pfam" id="PF02371">
    <property type="entry name" value="Transposase_20"/>
    <property type="match status" value="1"/>
</dbReference>
<dbReference type="NCBIfam" id="NF033542">
    <property type="entry name" value="transpos_IS110"/>
    <property type="match status" value="1"/>
</dbReference>
<protein>
    <submittedName>
        <fullName evidence="3">Uncharacterized protein</fullName>
    </submittedName>
</protein>
<dbReference type="GO" id="GO:0004803">
    <property type="term" value="F:transposase activity"/>
    <property type="evidence" value="ECO:0007669"/>
    <property type="project" value="InterPro"/>
</dbReference>
<dbReference type="InterPro" id="IPR002525">
    <property type="entry name" value="Transp_IS110-like_N"/>
</dbReference>
<evidence type="ECO:0000259" key="2">
    <source>
        <dbReference type="Pfam" id="PF02371"/>
    </source>
</evidence>
<dbReference type="GO" id="GO:0006313">
    <property type="term" value="P:DNA transposition"/>
    <property type="evidence" value="ECO:0007669"/>
    <property type="project" value="InterPro"/>
</dbReference>
<dbReference type="Pfam" id="PF01548">
    <property type="entry name" value="DEDD_Tnp_IS110"/>
    <property type="match status" value="1"/>
</dbReference>
<feature type="domain" description="Transposase IS110-like N-terminal" evidence="1">
    <location>
        <begin position="14"/>
        <end position="170"/>
    </location>
</feature>
<name>A0A0F9BGD7_9ZZZZ</name>
<dbReference type="PANTHER" id="PTHR33055">
    <property type="entry name" value="TRANSPOSASE FOR INSERTION SEQUENCE ELEMENT IS1111A"/>
    <property type="match status" value="1"/>
</dbReference>
<dbReference type="AlphaFoldDB" id="A0A0F9BGD7"/>
<sequence>MTKIIVAQNAPVLVAIDIAKARHEVLIAIPDKKRRRRLTVLNELADFNRLIDTLRDYGCPVRVAFEATGNYHRALAYHLATAGFEVKLVSSVALARTREALNNSWDKNDPKDAQVILHMMEIGNEQFYHDPLVHGTNDIQELSKTHDIVSKSKTELWHRVLTHYLPLYFPEADRFHRSSRSDWFFAFLERYPSPHFITAMGKDAFTTDAWDVIGRKVAKERLLADIYETAKSSVGLPVAPDSDAISMFRLVLGEGRSLIAQRNQIEDRAVALLKDLPDYQLLTSIPGIGPINALTILAEAGDLRRFGHHRQFLKFCGMDLATIQSGTFRGQTKLSKYGNARLRRTLWMAGQVAILQRTNSFRDKFERYIAKDRQNTHLRRKAYTA</sequence>
<proteinExistence type="predicted"/>
<dbReference type="EMBL" id="LAZR01052201">
    <property type="protein sequence ID" value="KKK83486.1"/>
    <property type="molecule type" value="Genomic_DNA"/>
</dbReference>
<gene>
    <name evidence="3" type="ORF">LCGC14_2792890</name>
</gene>
<comment type="caution">
    <text evidence="3">The sequence shown here is derived from an EMBL/GenBank/DDBJ whole genome shotgun (WGS) entry which is preliminary data.</text>
</comment>